<feature type="coiled-coil region" evidence="3">
    <location>
        <begin position="58"/>
        <end position="246"/>
    </location>
</feature>
<accession>A0A2P6NY87</accession>
<dbReference type="STRING" id="1890364.A0A2P6NY87"/>
<comment type="caution">
    <text evidence="5">The sequence shown here is derived from an EMBL/GenBank/DDBJ whole genome shotgun (WGS) entry which is preliminary data.</text>
</comment>
<dbReference type="SUPFAM" id="SSF51283">
    <property type="entry name" value="dUTPase-like"/>
    <property type="match status" value="1"/>
</dbReference>
<dbReference type="CDD" id="cd07557">
    <property type="entry name" value="trimeric_dUTPase"/>
    <property type="match status" value="1"/>
</dbReference>
<feature type="compositionally biased region" description="Basic and acidic residues" evidence="4">
    <location>
        <begin position="757"/>
        <end position="783"/>
    </location>
</feature>
<dbReference type="InterPro" id="IPR036157">
    <property type="entry name" value="dUTPase-like_sf"/>
</dbReference>
<evidence type="ECO:0000256" key="4">
    <source>
        <dbReference type="SAM" id="MobiDB-lite"/>
    </source>
</evidence>
<evidence type="ECO:0000256" key="2">
    <source>
        <dbReference type="ARBA" id="ARBA00023080"/>
    </source>
</evidence>
<evidence type="ECO:0000256" key="1">
    <source>
        <dbReference type="ARBA" id="ARBA00022801"/>
    </source>
</evidence>
<dbReference type="Proteomes" id="UP000241769">
    <property type="component" value="Unassembled WGS sequence"/>
</dbReference>
<dbReference type="OrthoDB" id="2304873at2759"/>
<evidence type="ECO:0000313" key="5">
    <source>
        <dbReference type="EMBL" id="PRP88888.1"/>
    </source>
</evidence>
<dbReference type="Pfam" id="PF22769">
    <property type="entry name" value="DCD"/>
    <property type="match status" value="1"/>
</dbReference>
<dbReference type="InterPro" id="IPR011962">
    <property type="entry name" value="dCTP_deaminase"/>
</dbReference>
<gene>
    <name evidence="5" type="ORF">PROFUN_00356</name>
</gene>
<evidence type="ECO:0000256" key="3">
    <source>
        <dbReference type="SAM" id="Coils"/>
    </source>
</evidence>
<feature type="region of interest" description="Disordered" evidence="4">
    <location>
        <begin position="743"/>
        <end position="783"/>
    </location>
</feature>
<dbReference type="EMBL" id="MDYQ01000007">
    <property type="protein sequence ID" value="PRP88888.1"/>
    <property type="molecule type" value="Genomic_DNA"/>
</dbReference>
<dbReference type="InParanoid" id="A0A2P6NY87"/>
<sequence length="783" mass="89107">MSETEDAGGEERNAHAPDVQETLAATFELLQRKEEEAALAAKMGQMLLENNRILISAKEETSQKLIIVTQEADSLRNELNQLKKIRSQLEAQNTNLIEENDRIITNSQTLTAEIERLKGEIKQLEAIQNKNRVLIQQLDKNYADSSDREKTREEIMKKMRRMEEENKTLLEQNSAMEAEMSILREDIDQIQSRAKKNIASSQGLYEMKIQELLNDNKRLRQEMRTMEDVEIDNSRLREENIRLRSEKSNDLRLYKQTQDELSQLKTDIENDLITPPQTPNMMMSPSLFDELEEQVVKRVKADLLGSRNVLVSSDGSFGAKNVPAKILDVSRETKRDDNVAWVNFNSYLPQLSTATSTKDLVAELDETRLRELHDVLSRVVNAYSSRLVELLQEKDDLNREAEIRSALVLQLYHKSAGKSKPPSRSMTPVNSPKLSTTNTHWFSEKVIAQISGVVQGRSGYGSMSILSKEKIFEAISAGDITITPYDPSAVGCASIDLTLGNEFRYYKPGLNIVRVTEDVDFKDITEKKELKEGETYLLLPGQACLGITKERVTLSGKYCGLLEGRSRFARIGLFVHITAGFMNPGIDNRQVLEIYNASNHPLELVPGTKMCQFIFMHMDGEAKYKGSQTQGCSHLRDLRMMTSSMFNEIGAIYVCIAARHFAHKTFEFRVAGFREKSSKSQRKLPDFVKSLGGFARTGKRFGNAGGRDNQEKWGRIDDCSAEHRNEQRQKRLKTELFRIGSRASTKNESYRRNPSHVPHDTNRSCHHAFRDDGNRTVKDTIYS</sequence>
<dbReference type="GO" id="GO:0008829">
    <property type="term" value="F:dCTP deaminase activity"/>
    <property type="evidence" value="ECO:0007669"/>
    <property type="project" value="InterPro"/>
</dbReference>
<dbReference type="AlphaFoldDB" id="A0A2P6NY87"/>
<dbReference type="PANTHER" id="PTHR42680">
    <property type="entry name" value="DCTP DEAMINASE"/>
    <property type="match status" value="1"/>
</dbReference>
<evidence type="ECO:0000313" key="6">
    <source>
        <dbReference type="Proteomes" id="UP000241769"/>
    </source>
</evidence>
<protein>
    <submittedName>
        <fullName evidence="5">Uncharacterized protein</fullName>
    </submittedName>
</protein>
<proteinExistence type="predicted"/>
<dbReference type="NCBIfam" id="TIGR02274">
    <property type="entry name" value="dCTP_deam"/>
    <property type="match status" value="1"/>
</dbReference>
<keyword evidence="1" id="KW-0378">Hydrolase</keyword>
<keyword evidence="2" id="KW-0546">Nucleotide metabolism</keyword>
<feature type="region of interest" description="Disordered" evidence="4">
    <location>
        <begin position="1"/>
        <end position="20"/>
    </location>
</feature>
<dbReference type="InterPro" id="IPR033704">
    <property type="entry name" value="dUTPase_trimeric"/>
</dbReference>
<dbReference type="Gene3D" id="2.70.40.10">
    <property type="match status" value="1"/>
</dbReference>
<keyword evidence="3" id="KW-0175">Coiled coil</keyword>
<keyword evidence="6" id="KW-1185">Reference proteome</keyword>
<organism evidence="5 6">
    <name type="scientific">Planoprotostelium fungivorum</name>
    <dbReference type="NCBI Taxonomy" id="1890364"/>
    <lineage>
        <taxon>Eukaryota</taxon>
        <taxon>Amoebozoa</taxon>
        <taxon>Evosea</taxon>
        <taxon>Variosea</taxon>
        <taxon>Cavosteliida</taxon>
        <taxon>Cavosteliaceae</taxon>
        <taxon>Planoprotostelium</taxon>
    </lineage>
</organism>
<dbReference type="PANTHER" id="PTHR42680:SF3">
    <property type="entry name" value="DCTP DEAMINASE"/>
    <property type="match status" value="1"/>
</dbReference>
<name>A0A2P6NY87_9EUKA</name>
<dbReference type="GO" id="GO:0006229">
    <property type="term" value="P:dUTP biosynthetic process"/>
    <property type="evidence" value="ECO:0007669"/>
    <property type="project" value="InterPro"/>
</dbReference>
<reference evidence="5 6" key="1">
    <citation type="journal article" date="2018" name="Genome Biol. Evol.">
        <title>Multiple Roots of Fruiting Body Formation in Amoebozoa.</title>
        <authorList>
            <person name="Hillmann F."/>
            <person name="Forbes G."/>
            <person name="Novohradska S."/>
            <person name="Ferling I."/>
            <person name="Riege K."/>
            <person name="Groth M."/>
            <person name="Westermann M."/>
            <person name="Marz M."/>
            <person name="Spaller T."/>
            <person name="Winckler T."/>
            <person name="Schaap P."/>
            <person name="Glockner G."/>
        </authorList>
    </citation>
    <scope>NUCLEOTIDE SEQUENCE [LARGE SCALE GENOMIC DNA]</scope>
    <source>
        <strain evidence="5 6">Jena</strain>
    </source>
</reference>